<reference evidence="6 7" key="1">
    <citation type="submission" date="2023-09" db="EMBL/GenBank/DDBJ databases">
        <authorList>
            <person name="Rey-Velasco X."/>
        </authorList>
    </citation>
    <scope>NUCLEOTIDE SEQUENCE [LARGE SCALE GENOMIC DNA]</scope>
    <source>
        <strain evidence="6 7">W431</strain>
    </source>
</reference>
<keyword evidence="6" id="KW-0315">Glutamine amidotransferase</keyword>
<dbReference type="EMBL" id="JAVRIF010000010">
    <property type="protein sequence ID" value="MDT0605029.1"/>
    <property type="molecule type" value="Genomic_DNA"/>
</dbReference>
<sequence length="362" mass="40112">MVCSNVEKALISLVVFILFIVGSSIWFFNLLPQTPDAAQLKQSVANDIPYLQKRLPQVRGKILAVVTSTDTMGNSGKKTGYELTELSRAYWMFTVNGFEVDIASVKGGEPPVVIDNDDMKAIDYAFLNDSIAQHKVKHSKSVDEIDPDDYLAVYFVGGKGAMFDFPDNPAIQNIVKQLYQNNKVVAAICHGPAAFANVQLDSGEYLVANKTITSFTNDEELFLIPNADEVFPFLLEDKLIARGAKFDGGFTYLNQTHQDNNLITGQNPWSIWSTAENIIQALGYTPLPRQKSPEEFGVELLEIYAQYGYDAAIAEIEKSPKKPFGRMIVAMHSLVAAMKFNFIEALELVRLTSALKEQATSS</sequence>
<dbReference type="Proteomes" id="UP001266357">
    <property type="component" value="Unassembled WGS sequence"/>
</dbReference>
<evidence type="ECO:0000256" key="1">
    <source>
        <dbReference type="ARBA" id="ARBA00023016"/>
    </source>
</evidence>
<organism evidence="6 7">
    <name type="scientific">Thalassotalea castellviae</name>
    <dbReference type="NCBI Taxonomy" id="3075612"/>
    <lineage>
        <taxon>Bacteria</taxon>
        <taxon>Pseudomonadati</taxon>
        <taxon>Pseudomonadota</taxon>
        <taxon>Gammaproteobacteria</taxon>
        <taxon>Alteromonadales</taxon>
        <taxon>Colwelliaceae</taxon>
        <taxon>Thalassotalea</taxon>
    </lineage>
</organism>
<keyword evidence="7" id="KW-1185">Reference proteome</keyword>
<comment type="caution">
    <text evidence="6">The sequence shown here is derived from an EMBL/GenBank/DDBJ whole genome shotgun (WGS) entry which is preliminary data.</text>
</comment>
<feature type="transmembrane region" description="Helical" evidence="4">
    <location>
        <begin position="9"/>
        <end position="28"/>
    </location>
</feature>
<evidence type="ECO:0000256" key="3">
    <source>
        <dbReference type="ARBA" id="ARBA00038493"/>
    </source>
</evidence>
<proteinExistence type="inferred from homology"/>
<dbReference type="RefSeq" id="WP_311584115.1">
    <property type="nucleotide sequence ID" value="NZ_JAVRIF010000010.1"/>
</dbReference>
<evidence type="ECO:0000256" key="2">
    <source>
        <dbReference type="ARBA" id="ARBA00023239"/>
    </source>
</evidence>
<keyword evidence="4" id="KW-0472">Membrane</keyword>
<dbReference type="InterPro" id="IPR029062">
    <property type="entry name" value="Class_I_gatase-like"/>
</dbReference>
<dbReference type="Pfam" id="PF01965">
    <property type="entry name" value="DJ-1_PfpI"/>
    <property type="match status" value="1"/>
</dbReference>
<comment type="similarity">
    <text evidence="3">Belongs to the peptidase C56 family. HSP31-like subfamily.</text>
</comment>
<evidence type="ECO:0000256" key="4">
    <source>
        <dbReference type="SAM" id="Phobius"/>
    </source>
</evidence>
<keyword evidence="1" id="KW-0346">Stress response</keyword>
<dbReference type="Gene3D" id="3.40.50.880">
    <property type="match status" value="1"/>
</dbReference>
<accession>A0ABU3A4C6</accession>
<dbReference type="InterPro" id="IPR050325">
    <property type="entry name" value="Prot/Nucl_acid_deglycase"/>
</dbReference>
<evidence type="ECO:0000259" key="5">
    <source>
        <dbReference type="Pfam" id="PF01965"/>
    </source>
</evidence>
<protein>
    <submittedName>
        <fullName evidence="6">Type 1 glutamine amidotransferase domain-containing protein</fullName>
    </submittedName>
</protein>
<keyword evidence="4" id="KW-1133">Transmembrane helix</keyword>
<name>A0ABU3A4C6_9GAMM</name>
<gene>
    <name evidence="6" type="ORF">RM573_15605</name>
</gene>
<dbReference type="PANTHER" id="PTHR48094:SF11">
    <property type="entry name" value="GLUTATHIONE-INDEPENDENT GLYOXALASE HSP31-RELATED"/>
    <property type="match status" value="1"/>
</dbReference>
<evidence type="ECO:0000313" key="6">
    <source>
        <dbReference type="EMBL" id="MDT0605029.1"/>
    </source>
</evidence>
<dbReference type="SUPFAM" id="SSF52317">
    <property type="entry name" value="Class I glutamine amidotransferase-like"/>
    <property type="match status" value="1"/>
</dbReference>
<keyword evidence="4" id="KW-0812">Transmembrane</keyword>
<keyword evidence="2" id="KW-0456">Lyase</keyword>
<dbReference type="InterPro" id="IPR002818">
    <property type="entry name" value="DJ-1/PfpI"/>
</dbReference>
<evidence type="ECO:0000313" key="7">
    <source>
        <dbReference type="Proteomes" id="UP001266357"/>
    </source>
</evidence>
<feature type="domain" description="DJ-1/PfpI" evidence="5">
    <location>
        <begin position="80"/>
        <end position="213"/>
    </location>
</feature>
<dbReference type="CDD" id="cd03141">
    <property type="entry name" value="GATase1_Hsp31_like"/>
    <property type="match status" value="1"/>
</dbReference>
<dbReference type="PANTHER" id="PTHR48094">
    <property type="entry name" value="PROTEIN/NUCLEIC ACID DEGLYCASE DJ-1-RELATED"/>
    <property type="match status" value="1"/>
</dbReference>